<name>A0ABS8PPS2_9BACT</name>
<keyword evidence="2" id="KW-1185">Reference proteome</keyword>
<protein>
    <submittedName>
        <fullName evidence="1">DUF1569 domain-containing protein</fullName>
    </submittedName>
</protein>
<accession>A0ABS8PPS2</accession>
<dbReference type="InterPro" id="IPR011463">
    <property type="entry name" value="DUF1569"/>
</dbReference>
<dbReference type="Proteomes" id="UP001199816">
    <property type="component" value="Unassembled WGS sequence"/>
</dbReference>
<dbReference type="Gene3D" id="1.20.120.450">
    <property type="entry name" value="dinb family like domain"/>
    <property type="match status" value="1"/>
</dbReference>
<dbReference type="InterPro" id="IPR034660">
    <property type="entry name" value="DinB/YfiT-like"/>
</dbReference>
<gene>
    <name evidence="1" type="ORF">LQ567_09970</name>
</gene>
<sequence>MKTVFDQKVRDELLSRIQELHENSKAQWGKMDVVQMARHCNKWNNWVLGKGSYSNHVYKQGLLGKIFGKMALRSNTKNEKPMGKNMPAGAFVIKETGGNLETEKAQWAQLVGAYAHHSNDRFIHDFFGKMTREQIGIFVYKHLDHHLRQFSA</sequence>
<comment type="caution">
    <text evidence="1">The sequence shown here is derived from an EMBL/GenBank/DDBJ whole genome shotgun (WGS) entry which is preliminary data.</text>
</comment>
<dbReference type="RefSeq" id="WP_231004359.1">
    <property type="nucleotide sequence ID" value="NZ_JAJNEC010000005.1"/>
</dbReference>
<dbReference type="Pfam" id="PF07606">
    <property type="entry name" value="DUF1569"/>
    <property type="match status" value="1"/>
</dbReference>
<evidence type="ECO:0000313" key="2">
    <source>
        <dbReference type="Proteomes" id="UP001199816"/>
    </source>
</evidence>
<organism evidence="1 2">
    <name type="scientific">Niabella pedocola</name>
    <dbReference type="NCBI Taxonomy" id="1752077"/>
    <lineage>
        <taxon>Bacteria</taxon>
        <taxon>Pseudomonadati</taxon>
        <taxon>Bacteroidota</taxon>
        <taxon>Chitinophagia</taxon>
        <taxon>Chitinophagales</taxon>
        <taxon>Chitinophagaceae</taxon>
        <taxon>Niabella</taxon>
    </lineage>
</organism>
<evidence type="ECO:0000313" key="1">
    <source>
        <dbReference type="EMBL" id="MCD2423089.1"/>
    </source>
</evidence>
<proteinExistence type="predicted"/>
<reference evidence="1 2" key="1">
    <citation type="submission" date="2021-11" db="EMBL/GenBank/DDBJ databases">
        <title>Genomic of Niabella pedocola.</title>
        <authorList>
            <person name="Wu T."/>
        </authorList>
    </citation>
    <scope>NUCLEOTIDE SEQUENCE [LARGE SCALE GENOMIC DNA]</scope>
    <source>
        <strain evidence="1 2">JCM 31011</strain>
    </source>
</reference>
<dbReference type="EMBL" id="JAJNEC010000005">
    <property type="protein sequence ID" value="MCD2423089.1"/>
    <property type="molecule type" value="Genomic_DNA"/>
</dbReference>